<evidence type="ECO:0000313" key="5">
    <source>
        <dbReference type="EMBL" id="KAG7366831.1"/>
    </source>
</evidence>
<dbReference type="Proteomes" id="UP000693970">
    <property type="component" value="Unassembled WGS sequence"/>
</dbReference>
<evidence type="ECO:0000313" key="6">
    <source>
        <dbReference type="Proteomes" id="UP000693970"/>
    </source>
</evidence>
<sequence length="355" mass="38932">MKDLSPLEQLAHRPALGRDDDELLGMASSEGSIRVVSGSGFRYVVPFPYRLHKMLSDVEARGDASIVSFMPDGIHFKVHNPQRFVDEIIPKAFKQKSLKSFQRQLHLYGFQRAQDGPNKGAYWHESFVKDNRDMCLTISRIKAPKRRMSSHNSKMGVKKAPIKEVLTISPPQTMFDSDFEPCSHRTQPVHMTAPSGSVSPQQLSPATSSLGSSSGAHKQEGSEVETYQWLLNAGVPFSAFDPVALSDRNSSTKISTSELLECADEITSLFAMPSTPVSSSCHSMPPATAPPSLNASDHLLSSFQNAYTSSVPNDTTVDDNPLPVSPSIDSSEEQIHLPDFLLGDGSLSNDNWALW</sequence>
<evidence type="ECO:0000256" key="1">
    <source>
        <dbReference type="ARBA" id="ARBA00023125"/>
    </source>
</evidence>
<feature type="region of interest" description="Disordered" evidence="3">
    <location>
        <begin position="186"/>
        <end position="221"/>
    </location>
</feature>
<dbReference type="SMART" id="SM00415">
    <property type="entry name" value="HSF"/>
    <property type="match status" value="1"/>
</dbReference>
<dbReference type="GO" id="GO:0003700">
    <property type="term" value="F:DNA-binding transcription factor activity"/>
    <property type="evidence" value="ECO:0007669"/>
    <property type="project" value="InterPro"/>
</dbReference>
<dbReference type="FunFam" id="1.10.10.10:FF:000479">
    <property type="entry name" value="Predicted protein"/>
    <property type="match status" value="1"/>
</dbReference>
<dbReference type="Pfam" id="PF00447">
    <property type="entry name" value="HSF_DNA-bind"/>
    <property type="match status" value="1"/>
</dbReference>
<dbReference type="InterPro" id="IPR000232">
    <property type="entry name" value="HSF_DNA-bd"/>
</dbReference>
<evidence type="ECO:0000256" key="2">
    <source>
        <dbReference type="RuleBase" id="RU004020"/>
    </source>
</evidence>
<gene>
    <name evidence="5" type="ORF">IV203_029501</name>
</gene>
<dbReference type="AlphaFoldDB" id="A0A9K3LTJ6"/>
<dbReference type="EMBL" id="JAGRRH010000007">
    <property type="protein sequence ID" value="KAG7366831.1"/>
    <property type="molecule type" value="Genomic_DNA"/>
</dbReference>
<reference evidence="5" key="2">
    <citation type="submission" date="2021-04" db="EMBL/GenBank/DDBJ databases">
        <authorList>
            <person name="Podell S."/>
        </authorList>
    </citation>
    <scope>NUCLEOTIDE SEQUENCE</scope>
    <source>
        <strain evidence="5">Hildebrandi</strain>
    </source>
</reference>
<keyword evidence="1 5" id="KW-0238">DNA-binding</keyword>
<reference evidence="5" key="1">
    <citation type="journal article" date="2021" name="Sci. Rep.">
        <title>Diploid genomic architecture of Nitzschia inconspicua, an elite biomass production diatom.</title>
        <authorList>
            <person name="Oliver A."/>
            <person name="Podell S."/>
            <person name="Pinowska A."/>
            <person name="Traller J.C."/>
            <person name="Smith S.R."/>
            <person name="McClure R."/>
            <person name="Beliaev A."/>
            <person name="Bohutskyi P."/>
            <person name="Hill E.A."/>
            <person name="Rabines A."/>
            <person name="Zheng H."/>
            <person name="Allen L.Z."/>
            <person name="Kuo A."/>
            <person name="Grigoriev I.V."/>
            <person name="Allen A.E."/>
            <person name="Hazlebeck D."/>
            <person name="Allen E.E."/>
        </authorList>
    </citation>
    <scope>NUCLEOTIDE SEQUENCE</scope>
    <source>
        <strain evidence="5">Hildebrandi</strain>
    </source>
</reference>
<comment type="caution">
    <text evidence="5">The sequence shown here is derived from an EMBL/GenBank/DDBJ whole genome shotgun (WGS) entry which is preliminary data.</text>
</comment>
<name>A0A9K3LTJ6_9STRA</name>
<dbReference type="OrthoDB" id="60033at2759"/>
<comment type="similarity">
    <text evidence="2">Belongs to the HSF family.</text>
</comment>
<feature type="compositionally biased region" description="Low complexity" evidence="3">
    <location>
        <begin position="203"/>
        <end position="216"/>
    </location>
</feature>
<dbReference type="GO" id="GO:0043565">
    <property type="term" value="F:sequence-specific DNA binding"/>
    <property type="evidence" value="ECO:0007669"/>
    <property type="project" value="InterPro"/>
</dbReference>
<dbReference type="PANTHER" id="PTHR10015">
    <property type="entry name" value="HEAT SHOCK TRANSCRIPTION FACTOR"/>
    <property type="match status" value="1"/>
</dbReference>
<feature type="domain" description="HSF-type DNA-binding" evidence="4">
    <location>
        <begin position="43"/>
        <end position="141"/>
    </location>
</feature>
<protein>
    <submittedName>
        <fullName evidence="5">HSF-type DNA-binding protein</fullName>
    </submittedName>
</protein>
<evidence type="ECO:0000259" key="4">
    <source>
        <dbReference type="SMART" id="SM00415"/>
    </source>
</evidence>
<dbReference type="PANTHER" id="PTHR10015:SF206">
    <property type="entry name" value="HSF-TYPE DNA-BINDING DOMAIN-CONTAINING PROTEIN"/>
    <property type="match status" value="1"/>
</dbReference>
<organism evidence="5 6">
    <name type="scientific">Nitzschia inconspicua</name>
    <dbReference type="NCBI Taxonomy" id="303405"/>
    <lineage>
        <taxon>Eukaryota</taxon>
        <taxon>Sar</taxon>
        <taxon>Stramenopiles</taxon>
        <taxon>Ochrophyta</taxon>
        <taxon>Bacillariophyta</taxon>
        <taxon>Bacillariophyceae</taxon>
        <taxon>Bacillariophycidae</taxon>
        <taxon>Bacillariales</taxon>
        <taxon>Bacillariaceae</taxon>
        <taxon>Nitzschia</taxon>
    </lineage>
</organism>
<proteinExistence type="inferred from homology"/>
<evidence type="ECO:0000256" key="3">
    <source>
        <dbReference type="SAM" id="MobiDB-lite"/>
    </source>
</evidence>
<accession>A0A9K3LTJ6</accession>
<keyword evidence="6" id="KW-1185">Reference proteome</keyword>